<gene>
    <name evidence="2" type="ordered locus">Bsel_2033</name>
</gene>
<evidence type="ECO:0000313" key="3">
    <source>
        <dbReference type="Proteomes" id="UP000000271"/>
    </source>
</evidence>
<dbReference type="OrthoDB" id="9923095at2"/>
<organism evidence="2 3">
    <name type="scientific">Bacillus selenitireducens (strain ATCC 700615 / DSM 15326 / MLS10)</name>
    <dbReference type="NCBI Taxonomy" id="439292"/>
    <lineage>
        <taxon>Bacteria</taxon>
        <taxon>Bacillati</taxon>
        <taxon>Bacillota</taxon>
        <taxon>Bacilli</taxon>
        <taxon>Bacillales</taxon>
        <taxon>Bacillaceae</taxon>
        <taxon>Salisediminibacterium</taxon>
    </lineage>
</organism>
<name>D6XUQ1_BACIE</name>
<dbReference type="HOGENOM" id="CLU_2646909_0_0_9"/>
<feature type="transmembrane region" description="Helical" evidence="1">
    <location>
        <begin position="29"/>
        <end position="46"/>
    </location>
</feature>
<evidence type="ECO:0000256" key="1">
    <source>
        <dbReference type="SAM" id="Phobius"/>
    </source>
</evidence>
<dbReference type="KEGG" id="bse:Bsel_2033"/>
<reference evidence="2" key="1">
    <citation type="submission" date="2009-10" db="EMBL/GenBank/DDBJ databases">
        <title>Complete sequence of Bacillus selenitireducens MLS10.</title>
        <authorList>
            <consortium name="US DOE Joint Genome Institute"/>
            <person name="Lucas S."/>
            <person name="Copeland A."/>
            <person name="Lapidus A."/>
            <person name="Glavina del Rio T."/>
            <person name="Dalin E."/>
            <person name="Tice H."/>
            <person name="Bruce D."/>
            <person name="Goodwin L."/>
            <person name="Pitluck S."/>
            <person name="Sims D."/>
            <person name="Brettin T."/>
            <person name="Detter J.C."/>
            <person name="Han C."/>
            <person name="Larimer F."/>
            <person name="Land M."/>
            <person name="Hauser L."/>
            <person name="Kyrpides N."/>
            <person name="Ovchinnikova G."/>
            <person name="Stolz J."/>
        </authorList>
    </citation>
    <scope>NUCLEOTIDE SEQUENCE [LARGE SCALE GENOMIC DNA]</scope>
    <source>
        <strain evidence="2">MLS10</strain>
    </source>
</reference>
<keyword evidence="1" id="KW-1133">Transmembrane helix</keyword>
<feature type="transmembrane region" description="Helical" evidence="1">
    <location>
        <begin position="53"/>
        <end position="71"/>
    </location>
</feature>
<evidence type="ECO:0000313" key="2">
    <source>
        <dbReference type="EMBL" id="ADH99537.1"/>
    </source>
</evidence>
<feature type="transmembrane region" description="Helical" evidence="1">
    <location>
        <begin position="5"/>
        <end position="23"/>
    </location>
</feature>
<keyword evidence="1" id="KW-0812">Transmembrane</keyword>
<dbReference type="EMBL" id="CP001791">
    <property type="protein sequence ID" value="ADH99537.1"/>
    <property type="molecule type" value="Genomic_DNA"/>
</dbReference>
<accession>D6XUQ1</accession>
<sequence length="76" mass="8571">MSQFYGVAGFVMILVSLLLSLTNAGVPDLVYHAFIPLAFLFFALDFRQSNRMVLSFLFSMLFLLAAIAYVIRPFLT</sequence>
<dbReference type="Proteomes" id="UP000000271">
    <property type="component" value="Chromosome"/>
</dbReference>
<dbReference type="RefSeq" id="WP_013172959.1">
    <property type="nucleotide sequence ID" value="NC_014219.1"/>
</dbReference>
<keyword evidence="3" id="KW-1185">Reference proteome</keyword>
<dbReference type="AlphaFoldDB" id="D6XUQ1"/>
<protein>
    <submittedName>
        <fullName evidence="2">Uncharacterized protein</fullName>
    </submittedName>
</protein>
<proteinExistence type="predicted"/>
<keyword evidence="1" id="KW-0472">Membrane</keyword>